<dbReference type="AlphaFoldDB" id="A0A371XI40"/>
<feature type="transmembrane region" description="Helical" evidence="9">
    <location>
        <begin position="26"/>
        <end position="47"/>
    </location>
</feature>
<evidence type="ECO:0000313" key="11">
    <source>
        <dbReference type="EMBL" id="RFC68896.1"/>
    </source>
</evidence>
<comment type="similarity">
    <text evidence="7">Belongs to the YfgM family.</text>
</comment>
<evidence type="ECO:0000256" key="6">
    <source>
        <dbReference type="ARBA" id="ARBA00023186"/>
    </source>
</evidence>
<protein>
    <recommendedName>
        <fullName evidence="8">Ancillary SecYEG translocon subunit</fullName>
    </recommendedName>
</protein>
<keyword evidence="3 9" id="KW-0812">Transmembrane</keyword>
<feature type="domain" description="Ancillary SecYEG translocon subunit/Cell division coordinator CpoB TPR" evidence="10">
    <location>
        <begin position="20"/>
        <end position="192"/>
    </location>
</feature>
<name>A0A371XI40_9HYPH</name>
<evidence type="ECO:0000313" key="12">
    <source>
        <dbReference type="Proteomes" id="UP000262379"/>
    </source>
</evidence>
<evidence type="ECO:0000256" key="4">
    <source>
        <dbReference type="ARBA" id="ARBA00022989"/>
    </source>
</evidence>
<keyword evidence="4 9" id="KW-1133">Transmembrane helix</keyword>
<evidence type="ECO:0000256" key="2">
    <source>
        <dbReference type="ARBA" id="ARBA00022475"/>
    </source>
</evidence>
<dbReference type="PANTHER" id="PTHR38035:SF1">
    <property type="entry name" value="ANCILLARY SECYEG TRANSLOCON SUBUNIT"/>
    <property type="match status" value="1"/>
</dbReference>
<dbReference type="GO" id="GO:0044877">
    <property type="term" value="F:protein-containing complex binding"/>
    <property type="evidence" value="ECO:0007669"/>
    <property type="project" value="InterPro"/>
</dbReference>
<reference evidence="12" key="1">
    <citation type="submission" date="2018-08" db="EMBL/GenBank/DDBJ databases">
        <authorList>
            <person name="Im W.T."/>
        </authorList>
    </citation>
    <scope>NUCLEOTIDE SEQUENCE [LARGE SCALE GENOMIC DNA]</scope>
    <source>
        <strain evidence="12">LA-28</strain>
    </source>
</reference>
<dbReference type="InterPro" id="IPR026039">
    <property type="entry name" value="YfgM"/>
</dbReference>
<keyword evidence="12" id="KW-1185">Reference proteome</keyword>
<proteinExistence type="inferred from homology"/>
<keyword evidence="5 9" id="KW-0472">Membrane</keyword>
<gene>
    <name evidence="11" type="ORF">DY251_04550</name>
</gene>
<evidence type="ECO:0000259" key="10">
    <source>
        <dbReference type="Pfam" id="PF09976"/>
    </source>
</evidence>
<dbReference type="SUPFAM" id="SSF48452">
    <property type="entry name" value="TPR-like"/>
    <property type="match status" value="1"/>
</dbReference>
<dbReference type="PANTHER" id="PTHR38035">
    <property type="entry name" value="UPF0070 PROTEIN YFGM"/>
    <property type="match status" value="1"/>
</dbReference>
<dbReference type="Proteomes" id="UP000262379">
    <property type="component" value="Unassembled WGS sequence"/>
</dbReference>
<keyword evidence="2" id="KW-1003">Cell membrane</keyword>
<accession>A0A371XI40</accession>
<comment type="subcellular location">
    <subcellularLocation>
        <location evidence="1">Cell membrane</location>
        <topology evidence="1">Single-pass type II membrane protein</topology>
    </subcellularLocation>
</comment>
<dbReference type="Pfam" id="PF09976">
    <property type="entry name" value="TPR_21"/>
    <property type="match status" value="1"/>
</dbReference>
<dbReference type="Gene3D" id="1.25.40.10">
    <property type="entry name" value="Tetratricopeptide repeat domain"/>
    <property type="match status" value="1"/>
</dbReference>
<dbReference type="InterPro" id="IPR011990">
    <property type="entry name" value="TPR-like_helical_dom_sf"/>
</dbReference>
<dbReference type="InterPro" id="IPR018704">
    <property type="entry name" value="SecYEG/CpoB_TPR"/>
</dbReference>
<dbReference type="GO" id="GO:0005886">
    <property type="term" value="C:plasma membrane"/>
    <property type="evidence" value="ECO:0007669"/>
    <property type="project" value="UniProtKB-SubCell"/>
</dbReference>
<dbReference type="EMBL" id="QURN01000003">
    <property type="protein sequence ID" value="RFC68896.1"/>
    <property type="molecule type" value="Genomic_DNA"/>
</dbReference>
<evidence type="ECO:0000256" key="8">
    <source>
        <dbReference type="ARBA" id="ARBA00024235"/>
    </source>
</evidence>
<sequence>MTDDSFFREVQEEIRQDKAKALWDRYGALIIALAVAIVLGTAAFGGYKYWDEMRSGTAGDAFAQALQLARDGKTDEALAAFKQVEDNAHGAYPVLARLRGATVLSDKGDAAGAVAAFDAIAADSSADMSLRDIARLRAGYILVDSGSYKDVADRVEQLAADTNPMRVAAREALGLSAWKEGKGDDAMKLFKQIADDDAAPQDAQQRATLMIELLRGSGVKS</sequence>
<dbReference type="RefSeq" id="WP_116622664.1">
    <property type="nucleotide sequence ID" value="NZ_QURN01000003.1"/>
</dbReference>
<evidence type="ECO:0000256" key="9">
    <source>
        <dbReference type="SAM" id="Phobius"/>
    </source>
</evidence>
<evidence type="ECO:0000256" key="7">
    <source>
        <dbReference type="ARBA" id="ARBA00024197"/>
    </source>
</evidence>
<evidence type="ECO:0000256" key="5">
    <source>
        <dbReference type="ARBA" id="ARBA00023136"/>
    </source>
</evidence>
<comment type="caution">
    <text evidence="11">The sequence shown here is derived from an EMBL/GenBank/DDBJ whole genome shotgun (WGS) entry which is preliminary data.</text>
</comment>
<keyword evidence="6" id="KW-0143">Chaperone</keyword>
<evidence type="ECO:0000256" key="1">
    <source>
        <dbReference type="ARBA" id="ARBA00004401"/>
    </source>
</evidence>
<evidence type="ECO:0000256" key="3">
    <source>
        <dbReference type="ARBA" id="ARBA00022692"/>
    </source>
</evidence>
<organism evidence="11 12">
    <name type="scientific">Mesorhizobium denitrificans</name>
    <dbReference type="NCBI Taxonomy" id="2294114"/>
    <lineage>
        <taxon>Bacteria</taxon>
        <taxon>Pseudomonadati</taxon>
        <taxon>Pseudomonadota</taxon>
        <taxon>Alphaproteobacteria</taxon>
        <taxon>Hyphomicrobiales</taxon>
        <taxon>Phyllobacteriaceae</taxon>
        <taxon>Mesorhizobium</taxon>
    </lineage>
</organism>